<proteinExistence type="predicted"/>
<feature type="region of interest" description="Disordered" evidence="3">
    <location>
        <begin position="125"/>
        <end position="179"/>
    </location>
</feature>
<dbReference type="EMBL" id="CAJZBQ010000062">
    <property type="protein sequence ID" value="CAG9335548.1"/>
    <property type="molecule type" value="Genomic_DNA"/>
</dbReference>
<reference evidence="4" key="1">
    <citation type="submission" date="2021-09" db="EMBL/GenBank/DDBJ databases">
        <authorList>
            <consortium name="AG Swart"/>
            <person name="Singh M."/>
            <person name="Singh A."/>
            <person name="Seah K."/>
            <person name="Emmerich C."/>
        </authorList>
    </citation>
    <scope>NUCLEOTIDE SEQUENCE</scope>
    <source>
        <strain evidence="4">ATCC30299</strain>
    </source>
</reference>
<keyword evidence="2" id="KW-0677">Repeat</keyword>
<dbReference type="SUPFAM" id="SSF52058">
    <property type="entry name" value="L domain-like"/>
    <property type="match status" value="1"/>
</dbReference>
<dbReference type="FunFam" id="3.80.10.10:FF:000094">
    <property type="entry name" value="protein C21orf2 isoform X1"/>
    <property type="match status" value="1"/>
</dbReference>
<accession>A0AAU9KC35</accession>
<dbReference type="AlphaFoldDB" id="A0AAU9KC35"/>
<evidence type="ECO:0000256" key="1">
    <source>
        <dbReference type="ARBA" id="ARBA00022614"/>
    </source>
</evidence>
<dbReference type="PROSITE" id="PS51450">
    <property type="entry name" value="LRR"/>
    <property type="match status" value="2"/>
</dbReference>
<keyword evidence="5" id="KW-1185">Reference proteome</keyword>
<protein>
    <recommendedName>
        <fullName evidence="6">U2A'/phosphoprotein 32 family A C-terminal domain-containing protein</fullName>
    </recommendedName>
</protein>
<dbReference type="PANTHER" id="PTHR18849:SF0">
    <property type="entry name" value="CILIA- AND FLAGELLA-ASSOCIATED PROTEIN 410-RELATED"/>
    <property type="match status" value="1"/>
</dbReference>
<feature type="compositionally biased region" description="Polar residues" evidence="3">
    <location>
        <begin position="134"/>
        <end position="147"/>
    </location>
</feature>
<dbReference type="InterPro" id="IPR032675">
    <property type="entry name" value="LRR_dom_sf"/>
</dbReference>
<sequence length="212" mass="24220">MGKPLTEELVLSRSKAESLDSVKNLNLWGNDIDDVRILRDMPNVEVLSLSVNKISSLREFRNCQKLAELYLRKNLIADVSEIRYLQNLPNLKVLWLWDNPCAENPNYRQYIISHLPNLSKLDNQAVTPEERNSVGDQQPSPSQNAQNLAPIKKEEPKRPATSSESRNRVKRGKPEGESRSENILCAVLALLKELDEAGLEIVKRDIERKLNR</sequence>
<dbReference type="GO" id="GO:0036064">
    <property type="term" value="C:ciliary basal body"/>
    <property type="evidence" value="ECO:0007669"/>
    <property type="project" value="UniProtKB-ARBA"/>
</dbReference>
<dbReference type="PANTHER" id="PTHR18849">
    <property type="entry name" value="LEUCINE RICH REPEAT PROTEIN"/>
    <property type="match status" value="1"/>
</dbReference>
<evidence type="ECO:0000256" key="2">
    <source>
        <dbReference type="ARBA" id="ARBA00022737"/>
    </source>
</evidence>
<evidence type="ECO:0000313" key="5">
    <source>
        <dbReference type="Proteomes" id="UP001162131"/>
    </source>
</evidence>
<evidence type="ECO:0000313" key="4">
    <source>
        <dbReference type="EMBL" id="CAG9335548.1"/>
    </source>
</evidence>
<evidence type="ECO:0008006" key="6">
    <source>
        <dbReference type="Google" id="ProtNLM"/>
    </source>
</evidence>
<dbReference type="InterPro" id="IPR001611">
    <property type="entry name" value="Leu-rich_rpt"/>
</dbReference>
<keyword evidence="1" id="KW-0433">Leucine-rich repeat</keyword>
<evidence type="ECO:0000256" key="3">
    <source>
        <dbReference type="SAM" id="MobiDB-lite"/>
    </source>
</evidence>
<dbReference type="Proteomes" id="UP001162131">
    <property type="component" value="Unassembled WGS sequence"/>
</dbReference>
<organism evidence="4 5">
    <name type="scientific">Blepharisma stoltei</name>
    <dbReference type="NCBI Taxonomy" id="1481888"/>
    <lineage>
        <taxon>Eukaryota</taxon>
        <taxon>Sar</taxon>
        <taxon>Alveolata</taxon>
        <taxon>Ciliophora</taxon>
        <taxon>Postciliodesmatophora</taxon>
        <taxon>Heterotrichea</taxon>
        <taxon>Heterotrichida</taxon>
        <taxon>Blepharismidae</taxon>
        <taxon>Blepharisma</taxon>
    </lineage>
</organism>
<dbReference type="Pfam" id="PF14580">
    <property type="entry name" value="LRR_9"/>
    <property type="match status" value="1"/>
</dbReference>
<dbReference type="Gene3D" id="3.80.10.10">
    <property type="entry name" value="Ribonuclease Inhibitor"/>
    <property type="match status" value="1"/>
</dbReference>
<gene>
    <name evidence="4" type="ORF">BSTOLATCC_MIC64014</name>
</gene>
<name>A0AAU9KC35_9CILI</name>
<comment type="caution">
    <text evidence="4">The sequence shown here is derived from an EMBL/GenBank/DDBJ whole genome shotgun (WGS) entry which is preliminary data.</text>
</comment>